<feature type="coiled-coil region" evidence="8">
    <location>
        <begin position="534"/>
        <end position="561"/>
    </location>
</feature>
<dbReference type="SUPFAM" id="SSF52540">
    <property type="entry name" value="P-loop containing nucleoside triphosphate hydrolases"/>
    <property type="match status" value="1"/>
</dbReference>
<dbReference type="SMART" id="SM00129">
    <property type="entry name" value="KISc"/>
    <property type="match status" value="1"/>
</dbReference>
<evidence type="ECO:0000313" key="11">
    <source>
        <dbReference type="EMBL" id="ERN01956.1"/>
    </source>
</evidence>
<feature type="compositionally biased region" description="Polar residues" evidence="9">
    <location>
        <begin position="48"/>
        <end position="58"/>
    </location>
</feature>
<dbReference type="InterPro" id="IPR001752">
    <property type="entry name" value="Kinesin_motor_dom"/>
</dbReference>
<accession>W1P2Y8</accession>
<dbReference type="PRINTS" id="PR00380">
    <property type="entry name" value="KINESINHEAVY"/>
</dbReference>
<feature type="region of interest" description="Disordered" evidence="9">
    <location>
        <begin position="1"/>
        <end position="126"/>
    </location>
</feature>
<feature type="region of interest" description="Disordered" evidence="9">
    <location>
        <begin position="2453"/>
        <end position="2474"/>
    </location>
</feature>
<feature type="domain" description="Kinesin motor" evidence="10">
    <location>
        <begin position="190"/>
        <end position="527"/>
    </location>
</feature>
<dbReference type="InterPro" id="IPR027417">
    <property type="entry name" value="P-loop_NTPase"/>
</dbReference>
<evidence type="ECO:0000259" key="10">
    <source>
        <dbReference type="PROSITE" id="PS50067"/>
    </source>
</evidence>
<keyword evidence="2 7" id="KW-0547">Nucleotide-binding</keyword>
<evidence type="ECO:0000313" key="12">
    <source>
        <dbReference type="Proteomes" id="UP000017836"/>
    </source>
</evidence>
<dbReference type="FunFam" id="3.40.850.10:FF:000033">
    <property type="entry name" value="Kinesin-like protein KIN-12E"/>
    <property type="match status" value="1"/>
</dbReference>
<keyword evidence="4 8" id="KW-0175">Coiled coil</keyword>
<dbReference type="GO" id="GO:0032153">
    <property type="term" value="C:cell division site"/>
    <property type="evidence" value="ECO:0000318"/>
    <property type="project" value="GO_Central"/>
</dbReference>
<feature type="coiled-coil region" evidence="8">
    <location>
        <begin position="2199"/>
        <end position="2265"/>
    </location>
</feature>
<protein>
    <recommendedName>
        <fullName evidence="10">Kinesin motor domain-containing protein</fullName>
    </recommendedName>
</protein>
<dbReference type="InterPro" id="IPR044986">
    <property type="entry name" value="KIF15/KIN-12"/>
</dbReference>
<evidence type="ECO:0000256" key="6">
    <source>
        <dbReference type="ARBA" id="ARBA00034488"/>
    </source>
</evidence>
<feature type="compositionally biased region" description="Polar residues" evidence="9">
    <location>
        <begin position="112"/>
        <end position="126"/>
    </location>
</feature>
<feature type="coiled-coil region" evidence="8">
    <location>
        <begin position="1320"/>
        <end position="1356"/>
    </location>
</feature>
<keyword evidence="12" id="KW-1185">Reference proteome</keyword>
<dbReference type="InterPro" id="IPR019821">
    <property type="entry name" value="Kinesin_motor_CS"/>
</dbReference>
<evidence type="ECO:0000256" key="9">
    <source>
        <dbReference type="SAM" id="MobiDB-lite"/>
    </source>
</evidence>
<feature type="coiled-coil region" evidence="8">
    <location>
        <begin position="2022"/>
        <end position="2148"/>
    </location>
</feature>
<dbReference type="GO" id="GO:0008017">
    <property type="term" value="F:microtubule binding"/>
    <property type="evidence" value="ECO:0007669"/>
    <property type="project" value="InterPro"/>
</dbReference>
<dbReference type="HOGENOM" id="CLU_000399_1_1_1"/>
<dbReference type="OrthoDB" id="3176171at2759"/>
<organism evidence="11 12">
    <name type="scientific">Amborella trichopoda</name>
    <dbReference type="NCBI Taxonomy" id="13333"/>
    <lineage>
        <taxon>Eukaryota</taxon>
        <taxon>Viridiplantae</taxon>
        <taxon>Streptophyta</taxon>
        <taxon>Embryophyta</taxon>
        <taxon>Tracheophyta</taxon>
        <taxon>Spermatophyta</taxon>
        <taxon>Magnoliopsida</taxon>
        <taxon>Amborellales</taxon>
        <taxon>Amborellaceae</taxon>
        <taxon>Amborella</taxon>
    </lineage>
</organism>
<evidence type="ECO:0000256" key="4">
    <source>
        <dbReference type="ARBA" id="ARBA00023054"/>
    </source>
</evidence>
<keyword evidence="5 7" id="KW-0505">Motor protein</keyword>
<comment type="similarity">
    <text evidence="6">Belongs to the TRAFAC class myosin-kinesin ATPase superfamily. Kinesin family. KIN-12 subfamily.</text>
</comment>
<feature type="compositionally biased region" description="Basic residues" evidence="9">
    <location>
        <begin position="1"/>
        <end position="11"/>
    </location>
</feature>
<dbReference type="PROSITE" id="PS50067">
    <property type="entry name" value="KINESIN_MOTOR_2"/>
    <property type="match status" value="1"/>
</dbReference>
<dbReference type="GO" id="GO:0005524">
    <property type="term" value="F:ATP binding"/>
    <property type="evidence" value="ECO:0007669"/>
    <property type="project" value="UniProtKB-UniRule"/>
</dbReference>
<dbReference type="EMBL" id="KI394661">
    <property type="protein sequence ID" value="ERN01956.1"/>
    <property type="molecule type" value="Genomic_DNA"/>
</dbReference>
<feature type="coiled-coil region" evidence="8">
    <location>
        <begin position="634"/>
        <end position="661"/>
    </location>
</feature>
<dbReference type="GO" id="GO:0005874">
    <property type="term" value="C:microtubule"/>
    <property type="evidence" value="ECO:0007669"/>
    <property type="project" value="UniProtKB-KW"/>
</dbReference>
<feature type="compositionally biased region" description="Basic and acidic residues" evidence="9">
    <location>
        <begin position="59"/>
        <end position="83"/>
    </location>
</feature>
<sequence>MSALKIFRKNGSKSSQTQEGNENRLENLCASSTALPPARPPLNLIPDPSQNPNPSSKFVSEKVTDQRPRLEVTPLRNHEKTCEESESQGTVHGNGSMHCTTPRSILGKGSMGSHSEPSSAQSTPTRNISRVFNHGSYGAYTCARLPQSSVGKGGGPSKAMRGLPILASSNLVQVPHFDLTEDPSFWTNHNVQVLIRIRPVSNKERSLQGYTRCLRQESAQTVTWLGHPEARFTFDHVACETITQEKLFKVAGLPMVENCMFGYNSCIFAYGQTGSGKTYTMMGEINDLEDELSEDCGMTPRIFEYLFAQIRAEEESRRDVKLNYVCKCSFLEIYNEQITDLLEPSSTNLQLREDAKKGVYVENLSEFEVRTVKDVLDLLVQGSANRKVASTNMNSESSRSHSVFTCAIESRWEADAMNHLRFGRLNLVDLAGSERQKNSGAEGERLKEAANINKSLSTLGLVIMTLVDVAQGRQRHVPYRDSRLTFLLQDSLGGNSKTAIIANISPSICCVNETLSTLKFAQRAKLIQNNAIVNEDASGDITALQRQIQQLKEEVTFLKHENISRSLPFRSSISGHFICSTGFAEYDSGQANDASGMIHGPVNYVDNLTANNLGLLSKKMKSIEATLAGSLRREKMAEIANNQLEAEIELMNRLIREREDEVYRSKTMLKFQEEKTRRLESFVGGTKPADDYLLEENNALYEEIQLLQGKIDSNPELTWFELENKRLLEQLRLFQDFYEEGEREIMHAEVSELRDQLCEVLEGKLVQNNCPTRTTLQLNLAAATEENVSLTMKADATLQELEDCKKNLGACLESNMRLTREVDDLHNQMKKYLKCKEPMLQKVEHSLFEFGDRTAEKLQENSVQLVLEEDILVENEFTLLHHEVDSLAANDPLYSNHLTLLRRENQKLQERLCVLAKENARLSQVLRDREEDTHKLNEEWEEVTIDLAKYLVDGYQALGVVSDQVESISNTYPWGHARIVEQVEFSCGTLAENNTSVECLQKELENAQREGLNMKDKLASLKEAALAIIDAQKLENDEKNQEIIRLRSLLYEKDSLVYELEKMIKLGNARLIDAELCASAASGALKRLSEMSLIQHEVNEPVVEGSPSTATHCHHSEVNEANLQIHSHKLTKVGSQHRTLNVISTELAKADKKLAELKLHINEFSICLKKYVIVGWKAKASEKSNLNPRYSFFDHVSCDNPSDNLLEVSSNVRERKSDMFGDEYHESVETLTIEDQESHKDNDSNCNARFLEKADFHEVVDNVMSNDAGIFHLKKEIDSSIMSLRNIHVLLNGMSDNEEPREPYEQKEYYNDVVNSNTENRQAEMDHKDEQHKLAMLEMEHKLQTFEDWIEKAEAEWRKTRELLHLEHIDAELVAAEKSDLVKSLLMKFEEAHETMKEADWLLNALMKENESAKHEAYQLKKVGEGLMAERTSLIADIQSLKSSICLKEDQYKILQDQVNSNILEIKGSISSLELSLTQVQGDIKDTFMKVWYEICSFGKDILDYFGTVDSWQVDILSEIIERSFYLYVVHQCYIESFHEKLNSSNVNAHFYQHVRRESDITAANLSVAHLKIKGAIGKNDGTSGIEKEAEFELSKCKASRSADIEKKLDMVNTVGVSNGNFVDFDAAFCPKQELSLHLRLEKIEKLEEEKLALTQDIRKLKQGIYRQLADIDRIRDDLAKHKTFSDSVVCLNGHDNLNMNTVMTRLSGLGTEESILSDDQCLDCTRILNGIEPCHLQFQNYGMDSRRSVNRGIEKDIAGTIMDVNSWCIKIQNIKRQCSGFLAPAKENEEGMYESYPQMAHKGSNKGDIQNNIAMFGLEEEVGPQDLVEMNTESVCDSIQAMEILREKFTYLKDNVPSIKPVENESTDASLEMLLQRISIIEEKLFKYISVCSKLQRIKISAISDNLSLKRELDRKDELLKGLLFDISLLQESASEAKDQKDELEGARDALNCAQNELAANTAELDGIMVQYRKVEVQLANKETVVCSLKLELDQANKTLELIADENIQLKDIFEELYAEKSAAEVELEEKSKVIEGLEKEISNLDSSAGQGAFQSFLGIKNELKHFSNERDHLRAQVVRLNGQLDMAKALADENEAIAIEARELSEASKAYAEEKEEEAKILEHSVEELESTVNVLEKKVYEMAEEVERQRLSREHLEFELQSLRHKFSVEQEATGSLYLENPVIVERKDAQFSRHTEEGELELHEARRCIQALEKEKLDRENEIRQCKDYISELVLHAEAQALQYQQKYKNLEAMAREVQTDSVPLIGAMTGSRMEKASARTRGSGSPFKCISALVHQMNSEKDQELSLARHRIEELEGLAALRQKEICMLSARLAAAESMTHDVIRDLLGVKLDMTNYANVLDQQLVQKLAEKAQEHYEGFQAEENFKLREQINDLIKKKDSWAEETNQIQAELLAAKVTAEQLRQRGLMLTAQNEMLKMDKEKLKRRLSELEASSKRIPGSRKPSQQTQ</sequence>
<reference evidence="12" key="1">
    <citation type="journal article" date="2013" name="Science">
        <title>The Amborella genome and the evolution of flowering plants.</title>
        <authorList>
            <consortium name="Amborella Genome Project"/>
        </authorList>
    </citation>
    <scope>NUCLEOTIDE SEQUENCE [LARGE SCALE GENOMIC DNA]</scope>
</reference>
<keyword evidence="3 7" id="KW-0067">ATP-binding</keyword>
<dbReference type="PANTHER" id="PTHR37739">
    <property type="entry name" value="KINESIN-LIKE PROTEIN KIN-12D"/>
    <property type="match status" value="1"/>
</dbReference>
<name>W1P2Y8_AMBTC</name>
<gene>
    <name evidence="11" type="ORF">AMTR_s00045p00053940</name>
</gene>
<evidence type="ECO:0000256" key="7">
    <source>
        <dbReference type="PROSITE-ProRule" id="PRU00283"/>
    </source>
</evidence>
<dbReference type="STRING" id="13333.W1P2Y8"/>
<dbReference type="CDD" id="cd01373">
    <property type="entry name" value="KISc_KLP2_like"/>
    <property type="match status" value="1"/>
</dbReference>
<dbReference type="Gramene" id="ERN01956">
    <property type="protein sequence ID" value="ERN01956"/>
    <property type="gene ID" value="AMTR_s00045p00053940"/>
</dbReference>
<dbReference type="PROSITE" id="PS00411">
    <property type="entry name" value="KINESIN_MOTOR_1"/>
    <property type="match status" value="1"/>
</dbReference>
<dbReference type="GO" id="GO:0000281">
    <property type="term" value="P:mitotic cytokinesis"/>
    <property type="evidence" value="ECO:0000318"/>
    <property type="project" value="GO_Central"/>
</dbReference>
<proteinExistence type="inferred from homology"/>
<evidence type="ECO:0000256" key="3">
    <source>
        <dbReference type="ARBA" id="ARBA00022840"/>
    </source>
</evidence>
<feature type="coiled-coil region" evidence="8">
    <location>
        <begin position="1396"/>
        <end position="1423"/>
    </location>
</feature>
<dbReference type="InterPro" id="IPR036961">
    <property type="entry name" value="Kinesin_motor_dom_sf"/>
</dbReference>
<dbReference type="OMA" id="TMMGEIN"/>
<feature type="coiled-coil region" evidence="8">
    <location>
        <begin position="990"/>
        <end position="1049"/>
    </location>
</feature>
<dbReference type="Proteomes" id="UP000017836">
    <property type="component" value="Unassembled WGS sequence"/>
</dbReference>
<evidence type="ECO:0000256" key="8">
    <source>
        <dbReference type="SAM" id="Coils"/>
    </source>
</evidence>
<dbReference type="Gene3D" id="3.40.850.10">
    <property type="entry name" value="Kinesin motor domain"/>
    <property type="match status" value="1"/>
</dbReference>
<feature type="binding site" evidence="7">
    <location>
        <begin position="271"/>
        <end position="278"/>
    </location>
    <ligand>
        <name>ATP</name>
        <dbReference type="ChEBI" id="CHEBI:30616"/>
    </ligand>
</feature>
<feature type="compositionally biased region" description="Polar residues" evidence="9">
    <location>
        <begin position="87"/>
        <end position="103"/>
    </location>
</feature>
<dbReference type="Pfam" id="PF00225">
    <property type="entry name" value="Kinesin"/>
    <property type="match status" value="1"/>
</dbReference>
<keyword evidence="1" id="KW-0493">Microtubule</keyword>
<evidence type="ECO:0000256" key="5">
    <source>
        <dbReference type="ARBA" id="ARBA00023175"/>
    </source>
</evidence>
<evidence type="ECO:0000256" key="2">
    <source>
        <dbReference type="ARBA" id="ARBA00022741"/>
    </source>
</evidence>
<evidence type="ECO:0000256" key="1">
    <source>
        <dbReference type="ARBA" id="ARBA00022701"/>
    </source>
</evidence>
<dbReference type="GO" id="GO:0003777">
    <property type="term" value="F:microtubule motor activity"/>
    <property type="evidence" value="ECO:0007669"/>
    <property type="project" value="InterPro"/>
</dbReference>
<dbReference type="eggNOG" id="ENOG502QR1R">
    <property type="taxonomic scope" value="Eukaryota"/>
</dbReference>
<dbReference type="PANTHER" id="PTHR37739:SF8">
    <property type="entry name" value="KINESIN-LIKE PROTEIN KIN-12D"/>
    <property type="match status" value="1"/>
</dbReference>
<feature type="coiled-coil region" evidence="8">
    <location>
        <begin position="1928"/>
        <end position="1965"/>
    </location>
</feature>
<dbReference type="GO" id="GO:0007018">
    <property type="term" value="P:microtubule-based movement"/>
    <property type="evidence" value="ECO:0007669"/>
    <property type="project" value="InterPro"/>
</dbReference>